<accession>A0ABR7FVU4</accession>
<dbReference type="PROSITE" id="PS51898">
    <property type="entry name" value="TYR_RECOMBINASE"/>
    <property type="match status" value="1"/>
</dbReference>
<dbReference type="InterPro" id="IPR013762">
    <property type="entry name" value="Integrase-like_cat_sf"/>
</dbReference>
<dbReference type="Pfam" id="PF13495">
    <property type="entry name" value="Phage_int_SAM_4"/>
    <property type="match status" value="1"/>
</dbReference>
<evidence type="ECO:0000259" key="7">
    <source>
        <dbReference type="PROSITE" id="PS51898"/>
    </source>
</evidence>
<dbReference type="Gene3D" id="1.10.443.10">
    <property type="entry name" value="Intergrase catalytic core"/>
    <property type="match status" value="1"/>
</dbReference>
<evidence type="ECO:0000256" key="1">
    <source>
        <dbReference type="ARBA" id="ARBA00003283"/>
    </source>
</evidence>
<keyword evidence="10" id="KW-1185">Reference proteome</keyword>
<feature type="domain" description="Tyr recombinase" evidence="7">
    <location>
        <begin position="216"/>
        <end position="400"/>
    </location>
</feature>
<evidence type="ECO:0000259" key="8">
    <source>
        <dbReference type="PROSITE" id="PS51900"/>
    </source>
</evidence>
<dbReference type="InterPro" id="IPR004107">
    <property type="entry name" value="Integrase_SAM-like_N"/>
</dbReference>
<dbReference type="PANTHER" id="PTHR30349:SF41">
    <property type="entry name" value="INTEGRASE_RECOMBINASE PROTEIN MJ0367-RELATED"/>
    <property type="match status" value="1"/>
</dbReference>
<feature type="domain" description="Core-binding (CB)" evidence="8">
    <location>
        <begin position="112"/>
        <end position="198"/>
    </location>
</feature>
<dbReference type="InterPro" id="IPR050090">
    <property type="entry name" value="Tyrosine_recombinase_XerCD"/>
</dbReference>
<dbReference type="EMBL" id="JACOOS010000050">
    <property type="protein sequence ID" value="MBC5679320.1"/>
    <property type="molecule type" value="Genomic_DNA"/>
</dbReference>
<dbReference type="InterPro" id="IPR044068">
    <property type="entry name" value="CB"/>
</dbReference>
<sequence length="414" mass="47116">MMKDNKRKLDDLVVEVMGQMKKRKYGEKISSHYRSSFSSLKSISEDIGEEYLSEKLIESFLDSPVGCSEKWGKKERTHRLRCIRLLKSLEQDGSIDWGRQKPESLSGAIIINVFRMDLERFIRQMEDRELRPNTMYGYKRIVTYFLIFCQENGYTSLSDVKANDVTRFILSLYNDGRFRPTTIGSVLSGFREFLSANESTERFSMEIPVHLPRETKIIEVYSSEELDAIEKLLSSGIMTRRDTAICRLLLETGLRGTDVCSLELKNIDWEKDAIYIEQDKTKRMLTVPLKASYGNAIVDYIMEERPKIEDTHVFLRSFAPFKKLEAGAVWPILQKMENMAGIQKKGRVSGSRMTRHNAASCMLRAGVPMSDISAVLGHKDPNIVSVYLSTDASSLAACTLPLPAIRKGGDPNAE</sequence>
<gene>
    <name evidence="9" type="ORF">H8S22_17830</name>
</gene>
<dbReference type="InterPro" id="IPR002104">
    <property type="entry name" value="Integrase_catalytic"/>
</dbReference>
<dbReference type="Pfam" id="PF00589">
    <property type="entry name" value="Phage_integrase"/>
    <property type="match status" value="1"/>
</dbReference>
<comment type="caution">
    <text evidence="9">The sequence shown here is derived from an EMBL/GenBank/DDBJ whole genome shotgun (WGS) entry which is preliminary data.</text>
</comment>
<evidence type="ECO:0000256" key="4">
    <source>
        <dbReference type="ARBA" id="ARBA00023125"/>
    </source>
</evidence>
<dbReference type="Proteomes" id="UP000635828">
    <property type="component" value="Unassembled WGS sequence"/>
</dbReference>
<keyword evidence="3" id="KW-0229">DNA integration</keyword>
<comment type="function">
    <text evidence="1">Site-specific tyrosine recombinase, which acts by catalyzing the cutting and rejoining of the recombining DNA molecules.</text>
</comment>
<evidence type="ECO:0000313" key="10">
    <source>
        <dbReference type="Proteomes" id="UP000635828"/>
    </source>
</evidence>
<protein>
    <submittedName>
        <fullName evidence="9">Tyrosine-type recombinase/integrase</fullName>
    </submittedName>
</protein>
<evidence type="ECO:0000256" key="5">
    <source>
        <dbReference type="ARBA" id="ARBA00023172"/>
    </source>
</evidence>
<dbReference type="InterPro" id="IPR010998">
    <property type="entry name" value="Integrase_recombinase_N"/>
</dbReference>
<evidence type="ECO:0000313" key="9">
    <source>
        <dbReference type="EMBL" id="MBC5679320.1"/>
    </source>
</evidence>
<dbReference type="SUPFAM" id="SSF56349">
    <property type="entry name" value="DNA breaking-rejoining enzymes"/>
    <property type="match status" value="1"/>
</dbReference>
<comment type="similarity">
    <text evidence="2">Belongs to the 'phage' integrase family.</text>
</comment>
<keyword evidence="4 6" id="KW-0238">DNA-binding</keyword>
<dbReference type="PANTHER" id="PTHR30349">
    <property type="entry name" value="PHAGE INTEGRASE-RELATED"/>
    <property type="match status" value="1"/>
</dbReference>
<proteinExistence type="inferred from homology"/>
<evidence type="ECO:0000256" key="2">
    <source>
        <dbReference type="ARBA" id="ARBA00008857"/>
    </source>
</evidence>
<dbReference type="InterPro" id="IPR011010">
    <property type="entry name" value="DNA_brk_join_enz"/>
</dbReference>
<organism evidence="9 10">
    <name type="scientific">Anaerostipes hominis</name>
    <name type="common">ex Liu et al. 2021</name>
    <dbReference type="NCBI Taxonomy" id="2763018"/>
    <lineage>
        <taxon>Bacteria</taxon>
        <taxon>Bacillati</taxon>
        <taxon>Bacillota</taxon>
        <taxon>Clostridia</taxon>
        <taxon>Lachnospirales</taxon>
        <taxon>Lachnospiraceae</taxon>
        <taxon>Anaerostipes</taxon>
    </lineage>
</organism>
<dbReference type="RefSeq" id="WP_024728892.1">
    <property type="nucleotide sequence ID" value="NZ_JACOOS010000050.1"/>
</dbReference>
<keyword evidence="5" id="KW-0233">DNA recombination</keyword>
<name>A0ABR7FVU4_9FIRM</name>
<evidence type="ECO:0000256" key="3">
    <source>
        <dbReference type="ARBA" id="ARBA00022908"/>
    </source>
</evidence>
<dbReference type="PROSITE" id="PS51900">
    <property type="entry name" value="CB"/>
    <property type="match status" value="1"/>
</dbReference>
<dbReference type="Gene3D" id="1.10.150.130">
    <property type="match status" value="1"/>
</dbReference>
<evidence type="ECO:0000256" key="6">
    <source>
        <dbReference type="PROSITE-ProRule" id="PRU01248"/>
    </source>
</evidence>
<reference evidence="9 10" key="1">
    <citation type="submission" date="2020-08" db="EMBL/GenBank/DDBJ databases">
        <title>Genome public.</title>
        <authorList>
            <person name="Liu C."/>
            <person name="Sun Q."/>
        </authorList>
    </citation>
    <scope>NUCLEOTIDE SEQUENCE [LARGE SCALE GENOMIC DNA]</scope>
    <source>
        <strain evidence="9 10">NSJ-7</strain>
    </source>
</reference>